<evidence type="ECO:0000313" key="2">
    <source>
        <dbReference type="Proteomes" id="UP000192726"/>
    </source>
</evidence>
<dbReference type="Gene3D" id="1.10.620.20">
    <property type="entry name" value="Ribonucleotide Reductase, subunit A"/>
    <property type="match status" value="1"/>
</dbReference>
<dbReference type="Pfam" id="PF11583">
    <property type="entry name" value="AurF"/>
    <property type="match status" value="1"/>
</dbReference>
<sequence>MNYETLQRVSAAWPRRATIAADSATPFMTYMPGTDEAVGYDPAVPDYPIQFLPFAEHPDFLAGTPEQIQLALTLAWLIYNERVITAEEFVANPTFSRLAHGDFPGTDRFEIKQAVQQAHVDETWHTYMHMMAMQRTRELRAVRDEPNYPHAITFRALTAAQDQVAEKWHKDLLALVWTAVSEISVNAYLELLSRDETIQPMHALVTRLHSRDESAHSPVMFEVSKSVYTELDAEQRQAFDAAVPRALHAFVAQDYAVWPAVLERCGYRNAVDIVEECRSLPGNGLLVRDFTGVERLIRYMGLDISLAEVTG</sequence>
<dbReference type="InterPro" id="IPR012348">
    <property type="entry name" value="RNR-like"/>
</dbReference>
<keyword evidence="2" id="KW-1185">Reference proteome</keyword>
<evidence type="ECO:0000313" key="1">
    <source>
        <dbReference type="EMBL" id="ARF59904.1"/>
    </source>
</evidence>
<organism evidence="1 2">
    <name type="scientific">Streptomyces gilvosporeus</name>
    <dbReference type="NCBI Taxonomy" id="553510"/>
    <lineage>
        <taxon>Bacteria</taxon>
        <taxon>Bacillati</taxon>
        <taxon>Actinomycetota</taxon>
        <taxon>Actinomycetes</taxon>
        <taxon>Kitasatosporales</taxon>
        <taxon>Streptomycetaceae</taxon>
        <taxon>Streptomyces</taxon>
    </lineage>
</organism>
<dbReference type="OrthoDB" id="581579at2"/>
<reference evidence="1 2" key="1">
    <citation type="submission" date="2017-04" db="EMBL/GenBank/DDBJ databases">
        <title>Complete Genome Sequence of Streptomyces gilvosporeus F607, a Capable Producer of Natamycin.</title>
        <authorList>
            <person name="Zong G."/>
            <person name="Zhong C."/>
            <person name="Fu J."/>
            <person name="Qin R."/>
            <person name="Cao G."/>
        </authorList>
    </citation>
    <scope>NUCLEOTIDE SEQUENCE [LARGE SCALE GENOMIC DNA]</scope>
    <source>
        <strain evidence="1 2">F607</strain>
    </source>
</reference>
<evidence type="ECO:0008006" key="3">
    <source>
        <dbReference type="Google" id="ProtNLM"/>
    </source>
</evidence>
<dbReference type="InterPro" id="IPR025859">
    <property type="entry name" value="AurF/CmlI"/>
</dbReference>
<dbReference type="GO" id="GO:0016491">
    <property type="term" value="F:oxidoreductase activity"/>
    <property type="evidence" value="ECO:0007669"/>
    <property type="project" value="InterPro"/>
</dbReference>
<protein>
    <recommendedName>
        <fullName evidence="3">N-oxidase</fullName>
    </recommendedName>
</protein>
<dbReference type="KEGG" id="sgv:B1H19_35585"/>
<dbReference type="Proteomes" id="UP000192726">
    <property type="component" value="Chromosome"/>
</dbReference>
<accession>A0A1V0U3V8</accession>
<gene>
    <name evidence="1" type="ORF">B1H19_35585</name>
</gene>
<dbReference type="STRING" id="553510.B1H19_35585"/>
<dbReference type="AlphaFoldDB" id="A0A1V0U3V8"/>
<dbReference type="EMBL" id="CP020569">
    <property type="protein sequence ID" value="ARF59904.1"/>
    <property type="molecule type" value="Genomic_DNA"/>
</dbReference>
<name>A0A1V0U3V8_9ACTN</name>
<proteinExistence type="predicted"/>